<dbReference type="EMBL" id="CP005996">
    <property type="protein sequence ID" value="AGS40820.1"/>
    <property type="molecule type" value="Genomic_DNA"/>
</dbReference>
<protein>
    <submittedName>
        <fullName evidence="2">Copper chaperone</fullName>
    </submittedName>
</protein>
<evidence type="ECO:0000259" key="1">
    <source>
        <dbReference type="Pfam" id="PF18423"/>
    </source>
</evidence>
<sequence>MSDCCSSKRPPRKAECPDCRQVQKATTRQTLLHHVISPVNRSIPESHFYFCANADCETVYFSDCGCLYRQDQVRGAIGQKQTSTERTICYCFDVTERHVLDELEHTGHSASKSFVTAQTKAKLCACETQNPSGQCCLADFSLLLKKAMKNGI</sequence>
<dbReference type="KEGG" id="cza:CYCME_0205"/>
<dbReference type="KEGG" id="cza:CYCME_2515"/>
<organism evidence="2 4">
    <name type="scientific">Cycloclasticus zancles 78-ME</name>
    <dbReference type="NCBI Taxonomy" id="1198232"/>
    <lineage>
        <taxon>Bacteria</taxon>
        <taxon>Pseudomonadati</taxon>
        <taxon>Pseudomonadota</taxon>
        <taxon>Gammaproteobacteria</taxon>
        <taxon>Thiotrichales</taxon>
        <taxon>Piscirickettsiaceae</taxon>
        <taxon>Cycloclasticus</taxon>
    </lineage>
</organism>
<dbReference type="CDD" id="cd10141">
    <property type="entry name" value="CopZ-like_Fer2_BFD-like"/>
    <property type="match status" value="1"/>
</dbReference>
<dbReference type="HOGENOM" id="CLU_115326_0_0_6"/>
<dbReference type="PATRIC" id="fig|1198232.3.peg.208"/>
<feature type="domain" description="CopZ zinc binding" evidence="1">
    <location>
        <begin position="14"/>
        <end position="74"/>
    </location>
</feature>
<dbReference type="eggNOG" id="COG2906">
    <property type="taxonomic scope" value="Bacteria"/>
</dbReference>
<dbReference type="AlphaFoldDB" id="S5TCL3"/>
<dbReference type="InterPro" id="IPR040890">
    <property type="entry name" value="Znf_CopZ"/>
</dbReference>
<dbReference type="InterPro" id="IPR041854">
    <property type="entry name" value="BFD-like_2Fe2S-bd_dom_sf"/>
</dbReference>
<evidence type="ECO:0000313" key="4">
    <source>
        <dbReference type="Proteomes" id="UP000015380"/>
    </source>
</evidence>
<gene>
    <name evidence="2" type="ORF">CYCME_0205</name>
    <name evidence="3" type="ORF">CYCME_2515</name>
</gene>
<dbReference type="Proteomes" id="UP000015380">
    <property type="component" value="Chromosome"/>
</dbReference>
<dbReference type="NCBIfam" id="NF047645">
    <property type="entry name" value="CopZ_Nterm_CC"/>
    <property type="match status" value="1"/>
</dbReference>
<evidence type="ECO:0000313" key="2">
    <source>
        <dbReference type="EMBL" id="AGS38547.1"/>
    </source>
</evidence>
<evidence type="ECO:0000313" key="3">
    <source>
        <dbReference type="EMBL" id="AGS40820.1"/>
    </source>
</evidence>
<keyword evidence="4" id="KW-1185">Reference proteome</keyword>
<dbReference type="Pfam" id="PF18423">
    <property type="entry name" value="zf_CopZ"/>
    <property type="match status" value="1"/>
</dbReference>
<reference evidence="4" key="2">
    <citation type="journal article" date="2016" name="Environ. Microbiol. Rep.">
        <title>Analysis of defence systems and a conjugative IncP-1 plasmid in the marine polyaromatic hydrocarbons-degrading bacterium Cycloclasticus sp. 78-ME.</title>
        <authorList>
            <person name="Yakimov M.M."/>
            <person name="Crisafi F."/>
            <person name="Messina E."/>
            <person name="Smedile F."/>
            <person name="Lopatina A."/>
            <person name="Denaro R."/>
            <person name="Pieper D.H."/>
            <person name="Golyshin P.N."/>
            <person name="Giuliano L."/>
        </authorList>
    </citation>
    <scope>NUCLEOTIDE SEQUENCE [LARGE SCALE GENOMIC DNA]</scope>
    <source>
        <strain evidence="4">78-ME</strain>
    </source>
</reference>
<dbReference type="EMBL" id="CP005996">
    <property type="protein sequence ID" value="AGS38547.1"/>
    <property type="molecule type" value="Genomic_DNA"/>
</dbReference>
<accession>S5TCL3</accession>
<name>S5TCL3_9GAMM</name>
<reference evidence="2 4" key="1">
    <citation type="submission" date="2013-05" db="EMBL/GenBank/DDBJ databases">
        <title>Between feast and famine: a lifestyle of most important marine PAH-degrading bacterium Cycloclasticus sp. 7ME.</title>
        <authorList>
            <person name="Yakimov M.M."/>
            <person name="Messina E."/>
            <person name="Genovese M."/>
            <person name="Denaro R."/>
            <person name="Crisafi F."/>
            <person name="Russo D."/>
            <person name="Cappello S."/>
            <person name="Santisi S."/>
            <person name="Smedile F."/>
            <person name="Golyshina O.V."/>
            <person name="Tran H."/>
            <person name="Pieper D.H."/>
            <person name="Golyshin P.N."/>
            <person name="Giuliano L."/>
        </authorList>
    </citation>
    <scope>NUCLEOTIDE SEQUENCE [LARGE SCALE GENOMIC DNA]</scope>
    <source>
        <strain evidence="2 4">78-ME</strain>
    </source>
</reference>
<proteinExistence type="predicted"/>
<dbReference type="RefSeq" id="WP_020931865.1">
    <property type="nucleotide sequence ID" value="NC_021917.1"/>
</dbReference>
<dbReference type="Gene3D" id="1.10.10.1100">
    <property type="entry name" value="BFD-like [2Fe-2S]-binding domain"/>
    <property type="match status" value="1"/>
</dbReference>
<dbReference type="Gene3D" id="2.20.25.270">
    <property type="match status" value="1"/>
</dbReference>